<evidence type="ECO:0000313" key="3">
    <source>
        <dbReference type="Proteomes" id="UP000239800"/>
    </source>
</evidence>
<evidence type="ECO:0000256" key="1">
    <source>
        <dbReference type="SAM" id="Phobius"/>
    </source>
</evidence>
<gene>
    <name evidence="2" type="ORF">BST85_05035</name>
</gene>
<feature type="transmembrane region" description="Helical" evidence="1">
    <location>
        <begin position="210"/>
        <end position="228"/>
    </location>
</feature>
<dbReference type="AlphaFoldDB" id="A0A2S7KP36"/>
<protein>
    <submittedName>
        <fullName evidence="2">Uncharacterized protein</fullName>
    </submittedName>
</protein>
<proteinExistence type="predicted"/>
<comment type="caution">
    <text evidence="2">The sequence shown here is derived from an EMBL/GenBank/DDBJ whole genome shotgun (WGS) entry which is preliminary data.</text>
</comment>
<keyword evidence="3" id="KW-1185">Reference proteome</keyword>
<reference evidence="2 3" key="1">
    <citation type="submission" date="2016-11" db="EMBL/GenBank/DDBJ databases">
        <title>Trade-off between light-utilization and light-protection in marine flavobacteria.</title>
        <authorList>
            <person name="Kumagai Y."/>
        </authorList>
    </citation>
    <scope>NUCLEOTIDE SEQUENCE [LARGE SCALE GENOMIC DNA]</scope>
    <source>
        <strain evidence="2 3">NBRC 107741</strain>
    </source>
</reference>
<organism evidence="2 3">
    <name type="scientific">Aureitalea marina</name>
    <dbReference type="NCBI Taxonomy" id="930804"/>
    <lineage>
        <taxon>Bacteria</taxon>
        <taxon>Pseudomonadati</taxon>
        <taxon>Bacteroidota</taxon>
        <taxon>Flavobacteriia</taxon>
        <taxon>Flavobacteriales</taxon>
        <taxon>Flavobacteriaceae</taxon>
        <taxon>Aureitalea</taxon>
    </lineage>
</organism>
<feature type="transmembrane region" description="Helical" evidence="1">
    <location>
        <begin position="303"/>
        <end position="322"/>
    </location>
</feature>
<sequence length="323" mass="37475">MVMVKVSLMDHGVIFIQKGKYSDVIQALRQWIELYTDALEQGDTFTLYQADKQLTVIQLNQEMDNEHFNYLVNYLTYPEGLEDRFEVNGYTRIVDKSLFPGQQLGDIVQIYVPQDDTEFDIIHGIVQSRKTFKIDFGGKSEVVHSEKSFSAPNSSYCNFPSETIDVKKRNIEQKRSYSTLQKFNRRFNIITPIYLAGIGISGYFTYGSESFLNVVKVASFGMFFWVILEHDRLRLQRAYLKLLAMSITLAVMGYYASMDHSFNVWLRATRMGLCFLILYPILRFLYKAMYKREPELDKHSEHFADKVYSLIIMMGAVAASLLI</sequence>
<feature type="transmembrane region" description="Helical" evidence="1">
    <location>
        <begin position="187"/>
        <end position="204"/>
    </location>
</feature>
<accession>A0A2S7KP36</accession>
<keyword evidence="1" id="KW-0472">Membrane</keyword>
<keyword evidence="1" id="KW-0812">Transmembrane</keyword>
<dbReference type="Proteomes" id="UP000239800">
    <property type="component" value="Unassembled WGS sequence"/>
</dbReference>
<keyword evidence="1" id="KW-1133">Transmembrane helix</keyword>
<dbReference type="EMBL" id="MQUB01000001">
    <property type="protein sequence ID" value="PQB04333.1"/>
    <property type="molecule type" value="Genomic_DNA"/>
</dbReference>
<feature type="transmembrane region" description="Helical" evidence="1">
    <location>
        <begin position="264"/>
        <end position="282"/>
    </location>
</feature>
<feature type="transmembrane region" description="Helical" evidence="1">
    <location>
        <begin position="240"/>
        <end position="258"/>
    </location>
</feature>
<evidence type="ECO:0000313" key="2">
    <source>
        <dbReference type="EMBL" id="PQB04333.1"/>
    </source>
</evidence>
<name>A0A2S7KP36_9FLAO</name>